<proteinExistence type="predicted"/>
<gene>
    <name evidence="1" type="ORF">CGI_10013416</name>
</gene>
<dbReference type="EMBL" id="JH815935">
    <property type="protein sequence ID" value="EKC25914.1"/>
    <property type="molecule type" value="Genomic_DNA"/>
</dbReference>
<dbReference type="AlphaFoldDB" id="K1Q3D3"/>
<name>K1Q3D3_MAGGI</name>
<evidence type="ECO:0008006" key="2">
    <source>
        <dbReference type="Google" id="ProtNLM"/>
    </source>
</evidence>
<dbReference type="HOGENOM" id="CLU_1857220_0_0_1"/>
<dbReference type="Gene3D" id="2.60.40.1930">
    <property type="match status" value="1"/>
</dbReference>
<organism evidence="1">
    <name type="scientific">Magallana gigas</name>
    <name type="common">Pacific oyster</name>
    <name type="synonym">Crassostrea gigas</name>
    <dbReference type="NCBI Taxonomy" id="29159"/>
    <lineage>
        <taxon>Eukaryota</taxon>
        <taxon>Metazoa</taxon>
        <taxon>Spiralia</taxon>
        <taxon>Lophotrochozoa</taxon>
        <taxon>Mollusca</taxon>
        <taxon>Bivalvia</taxon>
        <taxon>Autobranchia</taxon>
        <taxon>Pteriomorphia</taxon>
        <taxon>Ostreida</taxon>
        <taxon>Ostreoidea</taxon>
        <taxon>Ostreidae</taxon>
        <taxon>Magallana</taxon>
    </lineage>
</organism>
<evidence type="ECO:0000313" key="1">
    <source>
        <dbReference type="EMBL" id="EKC25914.1"/>
    </source>
</evidence>
<protein>
    <recommendedName>
        <fullName evidence="2">Macroglobulin domain-containing protein</fullName>
    </recommendedName>
</protein>
<dbReference type="PANTHER" id="PTHR11412:SF171">
    <property type="entry name" value="PREGNANCY ZONE PROTEIN-LIKE PROTEIN"/>
    <property type="match status" value="1"/>
</dbReference>
<accession>K1Q3D3</accession>
<dbReference type="InterPro" id="IPR050473">
    <property type="entry name" value="A2M/Complement_sys"/>
</dbReference>
<dbReference type="PANTHER" id="PTHR11412">
    <property type="entry name" value="MACROGLOBULIN / COMPLEMENT"/>
    <property type="match status" value="1"/>
</dbReference>
<sequence length="138" mass="15319">MFLVIENMTIFTQGIASLEMVLSNDPPLGTWSIKAIYNDSKEYSNTFSVEEYGNMTILRGLEGRINGCYKVTVDASRVNSEGNLQINASVTEEGTGVIVSSQYQGPGFTHVYSTLKIIDENRGYFKQGLPYRGKVQLC</sequence>
<reference evidence="1" key="1">
    <citation type="journal article" date="2012" name="Nature">
        <title>The oyster genome reveals stress adaptation and complexity of shell formation.</title>
        <authorList>
            <person name="Zhang G."/>
            <person name="Fang X."/>
            <person name="Guo X."/>
            <person name="Li L."/>
            <person name="Luo R."/>
            <person name="Xu F."/>
            <person name="Yang P."/>
            <person name="Zhang L."/>
            <person name="Wang X."/>
            <person name="Qi H."/>
            <person name="Xiong Z."/>
            <person name="Que H."/>
            <person name="Xie Y."/>
            <person name="Holland P.W."/>
            <person name="Paps J."/>
            <person name="Zhu Y."/>
            <person name="Wu F."/>
            <person name="Chen Y."/>
            <person name="Wang J."/>
            <person name="Peng C."/>
            <person name="Meng J."/>
            <person name="Yang L."/>
            <person name="Liu J."/>
            <person name="Wen B."/>
            <person name="Zhang N."/>
            <person name="Huang Z."/>
            <person name="Zhu Q."/>
            <person name="Feng Y."/>
            <person name="Mount A."/>
            <person name="Hedgecock D."/>
            <person name="Xu Z."/>
            <person name="Liu Y."/>
            <person name="Domazet-Loso T."/>
            <person name="Du Y."/>
            <person name="Sun X."/>
            <person name="Zhang S."/>
            <person name="Liu B."/>
            <person name="Cheng P."/>
            <person name="Jiang X."/>
            <person name="Li J."/>
            <person name="Fan D."/>
            <person name="Wang W."/>
            <person name="Fu W."/>
            <person name="Wang T."/>
            <person name="Wang B."/>
            <person name="Zhang J."/>
            <person name="Peng Z."/>
            <person name="Li Y."/>
            <person name="Li N."/>
            <person name="Wang J."/>
            <person name="Chen M."/>
            <person name="He Y."/>
            <person name="Tan F."/>
            <person name="Song X."/>
            <person name="Zheng Q."/>
            <person name="Huang R."/>
            <person name="Yang H."/>
            <person name="Du X."/>
            <person name="Chen L."/>
            <person name="Yang M."/>
            <person name="Gaffney P.M."/>
            <person name="Wang S."/>
            <person name="Luo L."/>
            <person name="She Z."/>
            <person name="Ming Y."/>
            <person name="Huang W."/>
            <person name="Zhang S."/>
            <person name="Huang B."/>
            <person name="Zhang Y."/>
            <person name="Qu T."/>
            <person name="Ni P."/>
            <person name="Miao G."/>
            <person name="Wang J."/>
            <person name="Wang Q."/>
            <person name="Steinberg C.E."/>
            <person name="Wang H."/>
            <person name="Li N."/>
            <person name="Qian L."/>
            <person name="Zhang G."/>
            <person name="Li Y."/>
            <person name="Yang H."/>
            <person name="Liu X."/>
            <person name="Wang J."/>
            <person name="Yin Y."/>
            <person name="Wang J."/>
        </authorList>
    </citation>
    <scope>NUCLEOTIDE SEQUENCE [LARGE SCALE GENOMIC DNA]</scope>
    <source>
        <strain evidence="1">05x7-T-G4-1.051#20</strain>
    </source>
</reference>
<dbReference type="InParanoid" id="K1Q3D3"/>